<dbReference type="GO" id="GO:0097730">
    <property type="term" value="C:non-motile cilium"/>
    <property type="evidence" value="ECO:0007669"/>
    <property type="project" value="TreeGrafter"/>
</dbReference>
<dbReference type="AlphaFoldDB" id="A0A9P1IX83"/>
<dbReference type="PROSITE" id="PS50005">
    <property type="entry name" value="TPR"/>
    <property type="match status" value="4"/>
</dbReference>
<dbReference type="GO" id="GO:0005230">
    <property type="term" value="F:extracellular ligand-gated monoatomic ion channel activity"/>
    <property type="evidence" value="ECO:0007669"/>
    <property type="project" value="InterPro"/>
</dbReference>
<dbReference type="Pfam" id="PF13181">
    <property type="entry name" value="TPR_8"/>
    <property type="match status" value="1"/>
</dbReference>
<name>A0A9P1IX83_9PELO</name>
<dbReference type="GO" id="GO:0036064">
    <property type="term" value="C:ciliary basal body"/>
    <property type="evidence" value="ECO:0007669"/>
    <property type="project" value="TreeGrafter"/>
</dbReference>
<reference evidence="4" key="1">
    <citation type="submission" date="2022-11" db="EMBL/GenBank/DDBJ databases">
        <authorList>
            <person name="Kikuchi T."/>
        </authorList>
    </citation>
    <scope>NUCLEOTIDE SEQUENCE</scope>
    <source>
        <strain evidence="4">PS1010</strain>
    </source>
</reference>
<protein>
    <submittedName>
        <fullName evidence="4">Uncharacterized protein</fullName>
    </submittedName>
</protein>
<feature type="repeat" description="TPR" evidence="1">
    <location>
        <begin position="251"/>
        <end position="284"/>
    </location>
</feature>
<evidence type="ECO:0000256" key="3">
    <source>
        <dbReference type="SAM" id="Phobius"/>
    </source>
</evidence>
<keyword evidence="3" id="KW-0812">Transmembrane</keyword>
<feature type="region of interest" description="Disordered" evidence="2">
    <location>
        <begin position="83"/>
        <end position="120"/>
    </location>
</feature>
<feature type="transmembrane region" description="Helical" evidence="3">
    <location>
        <begin position="656"/>
        <end position="677"/>
    </location>
</feature>
<dbReference type="GO" id="GO:1905515">
    <property type="term" value="P:non-motile cilium assembly"/>
    <property type="evidence" value="ECO:0007669"/>
    <property type="project" value="InterPro"/>
</dbReference>
<dbReference type="PANTHER" id="PTHR44177:SF1">
    <property type="entry name" value="TETRATRICOPEPTIDE REPEAT PROTEIN 8"/>
    <property type="match status" value="1"/>
</dbReference>
<gene>
    <name evidence="4" type="ORF">CAMP_LOCUS15388</name>
</gene>
<dbReference type="Pfam" id="PF14559">
    <property type="entry name" value="TPR_19"/>
    <property type="match status" value="1"/>
</dbReference>
<dbReference type="InterPro" id="IPR028796">
    <property type="entry name" value="BBS8"/>
</dbReference>
<dbReference type="InterPro" id="IPR019734">
    <property type="entry name" value="TPR_rpt"/>
</dbReference>
<keyword evidence="3" id="KW-1133">Transmembrane helix</keyword>
<keyword evidence="3" id="KW-0472">Membrane</keyword>
<dbReference type="GO" id="GO:0034464">
    <property type="term" value="C:BBSome"/>
    <property type="evidence" value="ECO:0007669"/>
    <property type="project" value="InterPro"/>
</dbReference>
<comment type="caution">
    <text evidence="4">The sequence shown here is derived from an EMBL/GenBank/DDBJ whole genome shotgun (WGS) entry which is preliminary data.</text>
</comment>
<accession>A0A9P1IX83</accession>
<dbReference type="Proteomes" id="UP001152747">
    <property type="component" value="Unassembled WGS sequence"/>
</dbReference>
<organism evidence="4 5">
    <name type="scientific">Caenorhabditis angaria</name>
    <dbReference type="NCBI Taxonomy" id="860376"/>
    <lineage>
        <taxon>Eukaryota</taxon>
        <taxon>Metazoa</taxon>
        <taxon>Ecdysozoa</taxon>
        <taxon>Nematoda</taxon>
        <taxon>Chromadorea</taxon>
        <taxon>Rhabditida</taxon>
        <taxon>Rhabditina</taxon>
        <taxon>Rhabditomorpha</taxon>
        <taxon>Rhabditoidea</taxon>
        <taxon>Rhabditidae</taxon>
        <taxon>Peloderinae</taxon>
        <taxon>Caenorhabditis</taxon>
    </lineage>
</organism>
<proteinExistence type="predicted"/>
<dbReference type="Gene3D" id="1.25.40.10">
    <property type="entry name" value="Tetratricopeptide repeat domain"/>
    <property type="match status" value="1"/>
</dbReference>
<dbReference type="SMART" id="SM00028">
    <property type="entry name" value="TPR"/>
    <property type="match status" value="7"/>
</dbReference>
<dbReference type="EMBL" id="CANHGI010000005">
    <property type="protein sequence ID" value="CAI5452751.1"/>
    <property type="molecule type" value="Genomic_DNA"/>
</dbReference>
<keyword evidence="1" id="KW-0802">TPR repeat</keyword>
<dbReference type="PANTHER" id="PTHR44177">
    <property type="entry name" value="TETRATRICOPEPTIDE REPEAT PROTEIN 8"/>
    <property type="match status" value="1"/>
</dbReference>
<dbReference type="Pfam" id="PF13432">
    <property type="entry name" value="TPR_16"/>
    <property type="match status" value="1"/>
</dbReference>
<keyword evidence="5" id="KW-1185">Reference proteome</keyword>
<feature type="repeat" description="TPR" evidence="1">
    <location>
        <begin position="423"/>
        <end position="456"/>
    </location>
</feature>
<evidence type="ECO:0000256" key="1">
    <source>
        <dbReference type="PROSITE-ProRule" id="PRU00339"/>
    </source>
</evidence>
<feature type="transmembrane region" description="Helical" evidence="3">
    <location>
        <begin position="689"/>
        <end position="708"/>
    </location>
</feature>
<dbReference type="InterPro" id="IPR011990">
    <property type="entry name" value="TPR-like_helical_dom_sf"/>
</dbReference>
<evidence type="ECO:0000313" key="4">
    <source>
        <dbReference type="EMBL" id="CAI5452751.1"/>
    </source>
</evidence>
<feature type="repeat" description="TPR" evidence="1">
    <location>
        <begin position="389"/>
        <end position="422"/>
    </location>
</feature>
<sequence length="812" mass="92491">MDEEKKYVNFTGFIRVYKLFRKNKLEHASMLCTKLLQKNPLDQATWALKMQCISDGTYVDELDNEDVGIAETFLEQNVIAPNARPGTSFQRPKTTAKGINPILRPTTNAGRPVSGVVRPMSSLKTGSMDQAVRTARTAKTARAVSSTSARNMRLGTSSMASTNEIQIVNLARLNIDKYGSDPLVNRQLFEYVFYFMGDIKAAHQIAGCATKAAGFDDWYWKNQLAKCYFRLGMIGDAEKQLLSSLKLQSLVETYALLGKVYNRLDQPMSAMRYYKEGIEVYPNDVTLLLGMARNEELLGEYQNSVDIYKKILSVQANNIEAIACLATTYYYSGKPEIALRYFRRIMQMGANSAELNMNIALCCMASQQYDLAIQSALRAQSTMTEDVAADIWYNIGQIMVDVGDLVYATRAYRIALSHDPDHSESLVNLAILKHREGRFDEARSLYMSALSKNPGMFEGNFNLALVYYQQGKYNESRQLLKQALIAFPEHDHCKKLMKTINGMFESSIEIFVELCIEYKFKEINGREIVEEADEVLGITMENVESSEKSKTFQMQQKNVRTLRNRRILNIRSDENFDFAEYPKDSHSVQLKFTSNLKNSSELALNPHFAKIPIEKMSNDEWEFEILKSYVQWVVQKNESFEQAVFEMKISRKIPKMVSIITTLMYLTNILLIFEIFPVFSLDFNIKTDWINLLCVQVLITLISAPQALGKFHRYLLSQLLLSTLICLSKNVLPFFLFHLRCCPIESDPSPPLFPSPSDQFSLDTERAKCHAAMDSARAESLRSPRAANFDMCMNGDENYGEMLIEDLKSVFL</sequence>
<dbReference type="OrthoDB" id="421121at2759"/>
<dbReference type="GO" id="GO:0016020">
    <property type="term" value="C:membrane"/>
    <property type="evidence" value="ECO:0007669"/>
    <property type="project" value="InterPro"/>
</dbReference>
<feature type="repeat" description="TPR" evidence="1">
    <location>
        <begin position="457"/>
        <end position="490"/>
    </location>
</feature>
<dbReference type="CDD" id="cd21341">
    <property type="entry name" value="TTC8_N"/>
    <property type="match status" value="1"/>
</dbReference>
<dbReference type="SUPFAM" id="SSF48452">
    <property type="entry name" value="TPR-like"/>
    <property type="match status" value="1"/>
</dbReference>
<dbReference type="InterPro" id="IPR036734">
    <property type="entry name" value="Neur_chan_lig-bd_sf"/>
</dbReference>
<dbReference type="Gene3D" id="2.70.170.10">
    <property type="entry name" value="Neurotransmitter-gated ion-channel ligand-binding domain"/>
    <property type="match status" value="1"/>
</dbReference>
<evidence type="ECO:0000313" key="5">
    <source>
        <dbReference type="Proteomes" id="UP001152747"/>
    </source>
</evidence>
<evidence type="ECO:0000256" key="2">
    <source>
        <dbReference type="SAM" id="MobiDB-lite"/>
    </source>
</evidence>